<dbReference type="InterPro" id="IPR017452">
    <property type="entry name" value="GPCR_Rhodpsn_7TM"/>
</dbReference>
<name>A0ABN8P658_9CNID</name>
<evidence type="ECO:0000256" key="6">
    <source>
        <dbReference type="ARBA" id="ARBA00023170"/>
    </source>
</evidence>
<feature type="transmembrane region" description="Helical" evidence="9">
    <location>
        <begin position="7"/>
        <end position="27"/>
    </location>
</feature>
<keyword evidence="4 8" id="KW-0297">G-protein coupled receptor</keyword>
<dbReference type="InterPro" id="IPR000276">
    <property type="entry name" value="GPCR_Rhodpsn"/>
</dbReference>
<organism evidence="11 12">
    <name type="scientific">Porites lobata</name>
    <dbReference type="NCBI Taxonomy" id="104759"/>
    <lineage>
        <taxon>Eukaryota</taxon>
        <taxon>Metazoa</taxon>
        <taxon>Cnidaria</taxon>
        <taxon>Anthozoa</taxon>
        <taxon>Hexacorallia</taxon>
        <taxon>Scleractinia</taxon>
        <taxon>Fungiina</taxon>
        <taxon>Poritidae</taxon>
        <taxon>Porites</taxon>
    </lineage>
</organism>
<feature type="transmembrane region" description="Helical" evidence="9">
    <location>
        <begin position="108"/>
        <end position="125"/>
    </location>
</feature>
<comment type="similarity">
    <text evidence="8">Belongs to the G-protein coupled receptor 1 family.</text>
</comment>
<keyword evidence="6 8" id="KW-0675">Receptor</keyword>
<feature type="transmembrane region" description="Helical" evidence="9">
    <location>
        <begin position="504"/>
        <end position="532"/>
    </location>
</feature>
<feature type="transmembrane region" description="Helical" evidence="9">
    <location>
        <begin position="146"/>
        <end position="169"/>
    </location>
</feature>
<keyword evidence="7 8" id="KW-0807">Transducer</keyword>
<protein>
    <recommendedName>
        <fullName evidence="10">G-protein coupled receptors family 1 profile domain-containing protein</fullName>
    </recommendedName>
</protein>
<accession>A0ABN8P658</accession>
<keyword evidence="2 8" id="KW-0812">Transmembrane</keyword>
<feature type="transmembrane region" description="Helical" evidence="9">
    <location>
        <begin position="33"/>
        <end position="51"/>
    </location>
</feature>
<dbReference type="PANTHER" id="PTHR24243:SF208">
    <property type="entry name" value="PYROKININ-1 RECEPTOR"/>
    <property type="match status" value="1"/>
</dbReference>
<evidence type="ECO:0000256" key="3">
    <source>
        <dbReference type="ARBA" id="ARBA00022989"/>
    </source>
</evidence>
<dbReference type="PROSITE" id="PS50262">
    <property type="entry name" value="G_PROTEIN_RECEP_F1_2"/>
    <property type="match status" value="2"/>
</dbReference>
<evidence type="ECO:0000256" key="8">
    <source>
        <dbReference type="RuleBase" id="RU000688"/>
    </source>
</evidence>
<dbReference type="Gene3D" id="1.20.1070.10">
    <property type="entry name" value="Rhodopsin 7-helix transmembrane proteins"/>
    <property type="match status" value="2"/>
</dbReference>
<dbReference type="EMBL" id="CALNXK010000055">
    <property type="protein sequence ID" value="CAH3135064.1"/>
    <property type="molecule type" value="Genomic_DNA"/>
</dbReference>
<proteinExistence type="inferred from homology"/>
<feature type="transmembrane region" description="Helical" evidence="9">
    <location>
        <begin position="260"/>
        <end position="283"/>
    </location>
</feature>
<reference evidence="11 12" key="1">
    <citation type="submission" date="2022-05" db="EMBL/GenBank/DDBJ databases">
        <authorList>
            <consortium name="Genoscope - CEA"/>
            <person name="William W."/>
        </authorList>
    </citation>
    <scope>NUCLEOTIDE SEQUENCE [LARGE SCALE GENOMIC DNA]</scope>
</reference>
<dbReference type="Pfam" id="PF00001">
    <property type="entry name" value="7tm_1"/>
    <property type="match status" value="2"/>
</dbReference>
<keyword evidence="12" id="KW-1185">Reference proteome</keyword>
<evidence type="ECO:0000313" key="11">
    <source>
        <dbReference type="EMBL" id="CAH3135064.1"/>
    </source>
</evidence>
<evidence type="ECO:0000256" key="4">
    <source>
        <dbReference type="ARBA" id="ARBA00023040"/>
    </source>
</evidence>
<evidence type="ECO:0000256" key="2">
    <source>
        <dbReference type="ARBA" id="ARBA00022692"/>
    </source>
</evidence>
<evidence type="ECO:0000256" key="1">
    <source>
        <dbReference type="ARBA" id="ARBA00004141"/>
    </source>
</evidence>
<feature type="transmembrane region" description="Helical" evidence="9">
    <location>
        <begin position="571"/>
        <end position="594"/>
    </location>
</feature>
<dbReference type="PRINTS" id="PR00237">
    <property type="entry name" value="GPCRRHODOPSN"/>
</dbReference>
<feature type="transmembrane region" description="Helical" evidence="9">
    <location>
        <begin position="193"/>
        <end position="217"/>
    </location>
</feature>
<feature type="non-terminal residue" evidence="11">
    <location>
        <position position="628"/>
    </location>
</feature>
<dbReference type="PANTHER" id="PTHR24243">
    <property type="entry name" value="G-PROTEIN COUPLED RECEPTOR"/>
    <property type="match status" value="1"/>
</dbReference>
<evidence type="ECO:0000256" key="9">
    <source>
        <dbReference type="SAM" id="Phobius"/>
    </source>
</evidence>
<feature type="transmembrane region" description="Helical" evidence="9">
    <location>
        <begin position="63"/>
        <end position="84"/>
    </location>
</feature>
<keyword evidence="3 9" id="KW-1133">Transmembrane helix</keyword>
<feature type="transmembrane region" description="Helical" evidence="9">
    <location>
        <begin position="459"/>
        <end position="480"/>
    </location>
</feature>
<dbReference type="SUPFAM" id="SSF81321">
    <property type="entry name" value="Family A G protein-coupled receptor-like"/>
    <property type="match status" value="2"/>
</dbReference>
<feature type="domain" description="G-protein coupled receptors family 1 profile" evidence="10">
    <location>
        <begin position="347"/>
        <end position="626"/>
    </location>
</feature>
<gene>
    <name evidence="11" type="ORF">PLOB_00037738</name>
</gene>
<feature type="transmembrane region" description="Helical" evidence="9">
    <location>
        <begin position="606"/>
        <end position="626"/>
    </location>
</feature>
<evidence type="ECO:0000313" key="12">
    <source>
        <dbReference type="Proteomes" id="UP001159405"/>
    </source>
</evidence>
<dbReference type="PROSITE" id="PS00237">
    <property type="entry name" value="G_PROTEIN_RECEP_F1_1"/>
    <property type="match status" value="2"/>
</dbReference>
<dbReference type="CDD" id="cd00637">
    <property type="entry name" value="7tm_classA_rhodopsin-like"/>
    <property type="match status" value="2"/>
</dbReference>
<keyword evidence="5 9" id="KW-0472">Membrane</keyword>
<dbReference type="Proteomes" id="UP001159405">
    <property type="component" value="Unassembled WGS sequence"/>
</dbReference>
<evidence type="ECO:0000256" key="7">
    <source>
        <dbReference type="ARBA" id="ARBA00023224"/>
    </source>
</evidence>
<feature type="domain" description="G-protein coupled receptors family 1 profile" evidence="10">
    <location>
        <begin position="43"/>
        <end position="315"/>
    </location>
</feature>
<evidence type="ECO:0000256" key="5">
    <source>
        <dbReference type="ARBA" id="ARBA00023136"/>
    </source>
</evidence>
<sequence>MECGYQLLLLLFVTKIYFSIVIVITIAFSFPCYVFIALFGVIGNILVITVITKMGKKKQGDLYLLNLAIADLGTLLLTFPSMVVREKLPWKWPFGEFICLYVHPVPEIFYGASVWCIAVVAIDRYRKIVTSKTSSRMSSAFSLRTAKIVAACLWMASFLVFCLPLYFVIKYHEEPGGKLAWCNPMMSFTFSGVYMGVLTFFSYILPLTVITFTYIVISRVINRSSAFIKLMKNEGYADDEQRLSKIKSVRLRQNERAKKILTPLVLTFAVTMLPLNIFRLVLAWKPALVEQHVKLILNVVTVFVLINSSVNPVIYSVVSKEFRKLLANLCLRGPGWIVFIALFGVVGNILVITVITKMGKKKQAGDLYLLNLAIADLGPLVLTFPSMVVREKLPWKWPFGEFICLYVHPVPEIFYGASVCCIAVVAIDRYQKIVTSKTLRANWLLSPINSAVTLRTAKIVAACLWMASFLVFCLPLYFVMKYHEEPGGKLAWCNPMMSFTFSGVYMGVLTFFSYILPLTVITFTFIVISRVINRSSAFIKLMKNEGYADGEQRLSKIKSVRLRQNERAKKILTPLVLTFAVTMLPLNIFRLVLAWKPALVEQHVKLLLNVVTVFVLINSSANPVIYSV</sequence>
<evidence type="ECO:0000259" key="10">
    <source>
        <dbReference type="PROSITE" id="PS50262"/>
    </source>
</evidence>
<feature type="transmembrane region" description="Helical" evidence="9">
    <location>
        <begin position="367"/>
        <end position="389"/>
    </location>
</feature>
<feature type="transmembrane region" description="Helical" evidence="9">
    <location>
        <begin position="336"/>
        <end position="355"/>
    </location>
</feature>
<comment type="caution">
    <text evidence="11">The sequence shown here is derived from an EMBL/GenBank/DDBJ whole genome shotgun (WGS) entry which is preliminary data.</text>
</comment>
<comment type="subcellular location">
    <subcellularLocation>
        <location evidence="1">Membrane</location>
        <topology evidence="1">Multi-pass membrane protein</topology>
    </subcellularLocation>
</comment>